<dbReference type="InterPro" id="IPR016161">
    <property type="entry name" value="Ald_DH/histidinol_DH"/>
</dbReference>
<dbReference type="GO" id="GO:0016620">
    <property type="term" value="F:oxidoreductase activity, acting on the aldehyde or oxo group of donors, NAD or NADP as acceptor"/>
    <property type="evidence" value="ECO:0007669"/>
    <property type="project" value="InterPro"/>
</dbReference>
<evidence type="ECO:0000256" key="1">
    <source>
        <dbReference type="ARBA" id="ARBA00009986"/>
    </source>
</evidence>
<evidence type="ECO:0000259" key="5">
    <source>
        <dbReference type="Pfam" id="PF00171"/>
    </source>
</evidence>
<organism evidence="6 7">
    <name type="scientific">Bacteroides ovatus</name>
    <dbReference type="NCBI Taxonomy" id="28116"/>
    <lineage>
        <taxon>Bacteria</taxon>
        <taxon>Pseudomonadati</taxon>
        <taxon>Bacteroidota</taxon>
        <taxon>Bacteroidia</taxon>
        <taxon>Bacteroidales</taxon>
        <taxon>Bacteroidaceae</taxon>
        <taxon>Bacteroides</taxon>
    </lineage>
</organism>
<dbReference type="InterPro" id="IPR016163">
    <property type="entry name" value="Ald_DH_C"/>
</dbReference>
<proteinExistence type="inferred from homology"/>
<evidence type="ECO:0000313" key="6">
    <source>
        <dbReference type="EMBL" id="KAA4089860.1"/>
    </source>
</evidence>
<dbReference type="InterPro" id="IPR016162">
    <property type="entry name" value="Ald_DH_N"/>
</dbReference>
<evidence type="ECO:0000256" key="4">
    <source>
        <dbReference type="RuleBase" id="RU003345"/>
    </source>
</evidence>
<evidence type="ECO:0000256" key="3">
    <source>
        <dbReference type="PROSITE-ProRule" id="PRU10007"/>
    </source>
</evidence>
<dbReference type="InterPro" id="IPR015590">
    <property type="entry name" value="Aldehyde_DH_dom"/>
</dbReference>
<sequence>MDFGVKKMYIGGRLCESVAGTQKEIISPATGECIAKLCVASKEDTELALQEAQKGFEYWSKLSLSERNEWIAKLRNAVIAHKDELHYAVMYEMGKTWESADEDIDMIVDALEYYPNEMLRMRSQVLPDLQGSHTNILVHEPRGVVCAMLAWNFPILNVAYKVAPAIAAGCSIIIRPSIDSPVSAYLFGEICAEINFPAGVINVLTGSSKDTSIPMSESLIPRVLTMIGSSATGKKLVAQSATSIKKLGLELGGNAPALIFDDCDMDKAVNTMVGLKFNNSGQVCVTPNRIFVQSSIYDEFMSRFTEKTKAIKVGFGKDKGINMGPVINVKARERIMELIDDAVSKGAKKSLGGIPEGMPERTSYLNPTILENVTPDMRCFNEEMFGPVATIIKFNTEEDLDPMVNVPDAGLASYVFTNSLERVQKYSKFIECGEVQVNGVKYGINLPHGGMKDSGLGHDCSHLALEDYLYIKRISIAL</sequence>
<dbReference type="AlphaFoldDB" id="A0A5M5D0R5"/>
<keyword evidence="7" id="KW-1185">Reference proteome</keyword>
<dbReference type="RefSeq" id="WP_004320159.1">
    <property type="nucleotide sequence ID" value="NZ_DAWEDY010000063.1"/>
</dbReference>
<protein>
    <submittedName>
        <fullName evidence="6">Aldehyde dehydrogenase family protein</fullName>
    </submittedName>
</protein>
<dbReference type="EMBL" id="VWKB01000050">
    <property type="protein sequence ID" value="KAA4089860.1"/>
    <property type="molecule type" value="Genomic_DNA"/>
</dbReference>
<dbReference type="SUPFAM" id="SSF53720">
    <property type="entry name" value="ALDH-like"/>
    <property type="match status" value="1"/>
</dbReference>
<accession>A0A5M5D0R5</accession>
<dbReference type="Gene3D" id="3.40.309.10">
    <property type="entry name" value="Aldehyde Dehydrogenase, Chain A, domain 2"/>
    <property type="match status" value="1"/>
</dbReference>
<gene>
    <name evidence="6" type="ORF">F3D66_26270</name>
</gene>
<keyword evidence="2 4" id="KW-0560">Oxidoreductase</keyword>
<feature type="domain" description="Aldehyde dehydrogenase" evidence="5">
    <location>
        <begin position="22"/>
        <end position="473"/>
    </location>
</feature>
<dbReference type="Gene3D" id="3.40.605.10">
    <property type="entry name" value="Aldehyde Dehydrogenase, Chain A, domain 1"/>
    <property type="match status" value="1"/>
</dbReference>
<reference evidence="6 7" key="1">
    <citation type="journal article" date="2019" name="Nat. Med.">
        <title>A library of human gut bacterial isolates paired with longitudinal multiomics data enables mechanistic microbiome research.</title>
        <authorList>
            <person name="Poyet M."/>
            <person name="Groussin M."/>
            <person name="Gibbons S.M."/>
            <person name="Avila-Pacheco J."/>
            <person name="Jiang X."/>
            <person name="Kearney S.M."/>
            <person name="Perrotta A.R."/>
            <person name="Berdy B."/>
            <person name="Zhao S."/>
            <person name="Lieberman T.D."/>
            <person name="Swanson P.K."/>
            <person name="Smith M."/>
            <person name="Roesemann S."/>
            <person name="Alexander J.E."/>
            <person name="Rich S.A."/>
            <person name="Livny J."/>
            <person name="Vlamakis H."/>
            <person name="Clish C."/>
            <person name="Bullock K."/>
            <person name="Deik A."/>
            <person name="Scott J."/>
            <person name="Pierce K.A."/>
            <person name="Xavier R.J."/>
            <person name="Alm E.J."/>
        </authorList>
    </citation>
    <scope>NUCLEOTIDE SEQUENCE [LARGE SCALE GENOMIC DNA]</scope>
    <source>
        <strain evidence="6 7">BIOML-A134</strain>
    </source>
</reference>
<dbReference type="Pfam" id="PF00171">
    <property type="entry name" value="Aldedh"/>
    <property type="match status" value="1"/>
</dbReference>
<dbReference type="PROSITE" id="PS00687">
    <property type="entry name" value="ALDEHYDE_DEHYDR_GLU"/>
    <property type="match status" value="1"/>
</dbReference>
<dbReference type="Proteomes" id="UP000473905">
    <property type="component" value="Unassembled WGS sequence"/>
</dbReference>
<dbReference type="PANTHER" id="PTHR43353">
    <property type="entry name" value="SUCCINATE-SEMIALDEHYDE DEHYDROGENASE, MITOCHONDRIAL"/>
    <property type="match status" value="1"/>
</dbReference>
<comment type="similarity">
    <text evidence="1 4">Belongs to the aldehyde dehydrogenase family.</text>
</comment>
<dbReference type="InterPro" id="IPR050740">
    <property type="entry name" value="Aldehyde_DH_Superfamily"/>
</dbReference>
<dbReference type="InterPro" id="IPR029510">
    <property type="entry name" value="Ald_DH_CS_GLU"/>
</dbReference>
<comment type="caution">
    <text evidence="6">The sequence shown here is derived from an EMBL/GenBank/DDBJ whole genome shotgun (WGS) entry which is preliminary data.</text>
</comment>
<evidence type="ECO:0000256" key="2">
    <source>
        <dbReference type="ARBA" id="ARBA00023002"/>
    </source>
</evidence>
<evidence type="ECO:0000313" key="7">
    <source>
        <dbReference type="Proteomes" id="UP000473905"/>
    </source>
</evidence>
<feature type="active site" evidence="3">
    <location>
        <position position="250"/>
    </location>
</feature>
<dbReference type="PANTHER" id="PTHR43353:SF5">
    <property type="entry name" value="SUCCINATE-SEMIALDEHYDE DEHYDROGENASE, MITOCHONDRIAL"/>
    <property type="match status" value="1"/>
</dbReference>
<name>A0A5M5D0R5_BACOV</name>
<dbReference type="FunFam" id="3.40.309.10:FF:000004">
    <property type="entry name" value="Succinate-semialdehyde dehydrogenase I"/>
    <property type="match status" value="1"/>
</dbReference>